<dbReference type="EMBL" id="CAJNDS010000158">
    <property type="protein sequence ID" value="CAE6971690.1"/>
    <property type="molecule type" value="Genomic_DNA"/>
</dbReference>
<dbReference type="Proteomes" id="UP000604046">
    <property type="component" value="Unassembled WGS sequence"/>
</dbReference>
<comment type="caution">
    <text evidence="2">The sequence shown here is derived from an EMBL/GenBank/DDBJ whole genome shotgun (WGS) entry which is preliminary data.</text>
</comment>
<reference evidence="2" key="1">
    <citation type="submission" date="2021-02" db="EMBL/GenBank/DDBJ databases">
        <authorList>
            <person name="Dougan E. K."/>
            <person name="Rhodes N."/>
            <person name="Thang M."/>
            <person name="Chan C."/>
        </authorList>
    </citation>
    <scope>NUCLEOTIDE SEQUENCE</scope>
</reference>
<keyword evidence="3" id="KW-1185">Reference proteome</keyword>
<evidence type="ECO:0000313" key="2">
    <source>
        <dbReference type="EMBL" id="CAE6971690.1"/>
    </source>
</evidence>
<feature type="signal peptide" evidence="1">
    <location>
        <begin position="1"/>
        <end position="28"/>
    </location>
</feature>
<gene>
    <name evidence="2" type="ORF">SNAT2548_LOCUS2626</name>
</gene>
<evidence type="ECO:0000256" key="1">
    <source>
        <dbReference type="SAM" id="SignalP"/>
    </source>
</evidence>
<accession>A0A812I3H8</accession>
<protein>
    <submittedName>
        <fullName evidence="2">Uncharacterized protein</fullName>
    </submittedName>
</protein>
<feature type="chain" id="PRO_5032906660" evidence="1">
    <location>
        <begin position="29"/>
        <end position="283"/>
    </location>
</feature>
<proteinExistence type="predicted"/>
<evidence type="ECO:0000313" key="3">
    <source>
        <dbReference type="Proteomes" id="UP000604046"/>
    </source>
</evidence>
<dbReference type="AlphaFoldDB" id="A0A812I3H8"/>
<sequence length="283" mass="31304">MRPQRSFNGRRWQILVLSVLACRHALLAAPPLRTFSSIQRRAEGGDANRKEEKRGYQFGDLFINKLTGKDKYEFGDLSKFVGGKLQEAVGNFTGKDSYEFGDITRSLDAKAKAEVCKVTGKDVYELGDLSKYLDAQAKQQVAELTGKPSYEFGDISREIARRVQDSEVVDEEDLRLLLQTVVAIGVGLTPVAHLLPVQVILNLYTSSVEFELGNRAVSKLTGALAQELDRRAKGVLLGQGNENYVLGDLTKAQIQRSVSSLTGKDSYEFGDISRALVRCLHSK</sequence>
<dbReference type="OrthoDB" id="44322at2759"/>
<name>A0A812I3H8_9DINO</name>
<dbReference type="PROSITE" id="PS51257">
    <property type="entry name" value="PROKAR_LIPOPROTEIN"/>
    <property type="match status" value="1"/>
</dbReference>
<organism evidence="2 3">
    <name type="scientific">Symbiodinium natans</name>
    <dbReference type="NCBI Taxonomy" id="878477"/>
    <lineage>
        <taxon>Eukaryota</taxon>
        <taxon>Sar</taxon>
        <taxon>Alveolata</taxon>
        <taxon>Dinophyceae</taxon>
        <taxon>Suessiales</taxon>
        <taxon>Symbiodiniaceae</taxon>
        <taxon>Symbiodinium</taxon>
    </lineage>
</organism>
<keyword evidence="1" id="KW-0732">Signal</keyword>